<evidence type="ECO:0000313" key="2">
    <source>
        <dbReference type="Proteomes" id="UP000199632"/>
    </source>
</evidence>
<name>A0A1H3QVW0_9ACTN</name>
<sequence length="67" mass="6988">MSEEPLFKVTRGAPTAEELAALVGVLSVRLRPATAVPTPVSSHWTRSARPGFLAAGPGAWRASGLPH</sequence>
<dbReference type="Proteomes" id="UP000199632">
    <property type="component" value="Unassembled WGS sequence"/>
</dbReference>
<dbReference type="AlphaFoldDB" id="A0A1H3QVW0"/>
<gene>
    <name evidence="1" type="ORF">SAMN05421684_3184</name>
</gene>
<dbReference type="OrthoDB" id="4300992at2"/>
<dbReference type="STRING" id="137265.SAMN05421684_3184"/>
<dbReference type="GO" id="GO:0004658">
    <property type="term" value="F:propionyl-CoA carboxylase activity"/>
    <property type="evidence" value="ECO:0007669"/>
    <property type="project" value="InterPro"/>
</dbReference>
<organism evidence="1 2">
    <name type="scientific">Asanoa ishikariensis</name>
    <dbReference type="NCBI Taxonomy" id="137265"/>
    <lineage>
        <taxon>Bacteria</taxon>
        <taxon>Bacillati</taxon>
        <taxon>Actinomycetota</taxon>
        <taxon>Actinomycetes</taxon>
        <taxon>Micromonosporales</taxon>
        <taxon>Micromonosporaceae</taxon>
        <taxon>Asanoa</taxon>
    </lineage>
</organism>
<protein>
    <submittedName>
        <fullName evidence="1">Acyl-CoA carboxylase epsilon subunit</fullName>
    </submittedName>
</protein>
<evidence type="ECO:0000313" key="1">
    <source>
        <dbReference type="EMBL" id="SDZ16849.1"/>
    </source>
</evidence>
<reference evidence="2" key="1">
    <citation type="submission" date="2016-10" db="EMBL/GenBank/DDBJ databases">
        <authorList>
            <person name="Varghese N."/>
            <person name="Submissions S."/>
        </authorList>
    </citation>
    <scope>NUCLEOTIDE SEQUENCE [LARGE SCALE GENOMIC DNA]</scope>
    <source>
        <strain evidence="2">DSM 44718</strain>
    </source>
</reference>
<dbReference type="EMBL" id="FNQB01000002">
    <property type="protein sequence ID" value="SDZ16849.1"/>
    <property type="molecule type" value="Genomic_DNA"/>
</dbReference>
<accession>A0A1H3QVW0</accession>
<proteinExistence type="predicted"/>
<dbReference type="Pfam" id="PF13822">
    <property type="entry name" value="ACC_epsilon"/>
    <property type="match status" value="1"/>
</dbReference>
<dbReference type="InterPro" id="IPR032716">
    <property type="entry name" value="ACC_epsilon"/>
</dbReference>
<dbReference type="GO" id="GO:0003989">
    <property type="term" value="F:acetyl-CoA carboxylase activity"/>
    <property type="evidence" value="ECO:0007669"/>
    <property type="project" value="InterPro"/>
</dbReference>
<dbReference type="RefSeq" id="WP_090792265.1">
    <property type="nucleotide sequence ID" value="NZ_BOND01000009.1"/>
</dbReference>
<keyword evidence="2" id="KW-1185">Reference proteome</keyword>